<dbReference type="InterPro" id="IPR000182">
    <property type="entry name" value="GNAT_dom"/>
</dbReference>
<dbReference type="GO" id="GO:0005840">
    <property type="term" value="C:ribosome"/>
    <property type="evidence" value="ECO:0007669"/>
    <property type="project" value="UniProtKB-KW"/>
</dbReference>
<accession>A0A379CNA8</accession>
<dbReference type="PANTHER" id="PTHR43792:SF8">
    <property type="entry name" value="[RIBOSOMAL PROTEIN US5]-ALANINE N-ACETYLTRANSFERASE"/>
    <property type="match status" value="1"/>
</dbReference>
<keyword evidence="7" id="KW-0689">Ribosomal protein</keyword>
<evidence type="ECO:0000313" key="7">
    <source>
        <dbReference type="EMBL" id="MBO1108366.1"/>
    </source>
</evidence>
<evidence type="ECO:0000256" key="5">
    <source>
        <dbReference type="ARBA" id="ARBA00048922"/>
    </source>
</evidence>
<reference evidence="7" key="1">
    <citation type="submission" date="2021-03" db="EMBL/GenBank/DDBJ databases">
        <title>Plesiomonas shigelloides zfcc0051, isolated from zebrafish feces.</title>
        <authorList>
            <person name="Vanderhoek Z."/>
            <person name="Gaulke C."/>
        </authorList>
    </citation>
    <scope>NUCLEOTIDE SEQUENCE</scope>
    <source>
        <strain evidence="7">Zfcc0051</strain>
    </source>
</reference>
<dbReference type="Gene3D" id="3.40.630.30">
    <property type="match status" value="1"/>
</dbReference>
<dbReference type="GO" id="GO:0005737">
    <property type="term" value="C:cytoplasm"/>
    <property type="evidence" value="ECO:0007669"/>
    <property type="project" value="TreeGrafter"/>
</dbReference>
<keyword evidence="7" id="KW-0687">Ribonucleoprotein</keyword>
<dbReference type="GO" id="GO:0008999">
    <property type="term" value="F:protein-N-terminal-alanine acetyltransferase activity"/>
    <property type="evidence" value="ECO:0007669"/>
    <property type="project" value="UniProtKB-EC"/>
</dbReference>
<organism evidence="7 8">
    <name type="scientific">Plesiomonas shigelloides</name>
    <name type="common">Aeromonas shigelloides</name>
    <dbReference type="NCBI Taxonomy" id="703"/>
    <lineage>
        <taxon>Bacteria</taxon>
        <taxon>Pseudomonadati</taxon>
        <taxon>Pseudomonadota</taxon>
        <taxon>Gammaproteobacteria</taxon>
        <taxon>Enterobacterales</taxon>
        <taxon>Enterobacteriaceae</taxon>
        <taxon>Plesiomonas</taxon>
    </lineage>
</organism>
<comment type="caution">
    <text evidence="7">The sequence shown here is derived from an EMBL/GenBank/DDBJ whole genome shotgun (WGS) entry which is preliminary data.</text>
</comment>
<dbReference type="SUPFAM" id="SSF55729">
    <property type="entry name" value="Acyl-CoA N-acyltransferases (Nat)"/>
    <property type="match status" value="1"/>
</dbReference>
<name>A0A379CNA8_PLESH</name>
<dbReference type="InterPro" id="IPR051531">
    <property type="entry name" value="N-acetyltransferase"/>
</dbReference>
<sequence length="195" mass="22808">MFGRLTAPQVRLCSERLIVRLAQEKDAAKIADYYTLNRAYLKPWEPARDESHFRPSGWEMRLSLITQLHRQGNAFCFILLDPQESEVLGIANYSNVVRGVFHACYLGYSLGELHVGKGLMYEALRQTNRYIFEQQHLHRIMANYMPHNQRSGNLLKRLGFEREGFARDYLLIDGQWQDHVLTALCNPRWRAPERA</sequence>
<dbReference type="PANTHER" id="PTHR43792">
    <property type="entry name" value="GNAT FAMILY, PUTATIVE (AFU_ORTHOLOGUE AFUA_3G00765)-RELATED-RELATED"/>
    <property type="match status" value="1"/>
</dbReference>
<dbReference type="PROSITE" id="PS51186">
    <property type="entry name" value="GNAT"/>
    <property type="match status" value="1"/>
</dbReference>
<dbReference type="AlphaFoldDB" id="A0A379CNA8"/>
<proteinExistence type="inferred from homology"/>
<dbReference type="Proteomes" id="UP000664658">
    <property type="component" value="Unassembled WGS sequence"/>
</dbReference>
<gene>
    <name evidence="7" type="primary">rimJ</name>
    <name evidence="7" type="ORF">J2R62_09040</name>
</gene>
<evidence type="ECO:0000256" key="4">
    <source>
        <dbReference type="ARBA" id="ARBA00039124"/>
    </source>
</evidence>
<keyword evidence="2" id="KW-0012">Acyltransferase</keyword>
<protein>
    <recommendedName>
        <fullName evidence="6">[Ribosomal protein uS5]-alanine N-acetyltransferase</fullName>
        <ecNumber evidence="4">2.3.1.267</ecNumber>
    </recommendedName>
</protein>
<comment type="similarity">
    <text evidence="3">Belongs to the acetyltransferase family. RimJ subfamily.</text>
</comment>
<evidence type="ECO:0000256" key="1">
    <source>
        <dbReference type="ARBA" id="ARBA00022679"/>
    </source>
</evidence>
<evidence type="ECO:0000256" key="3">
    <source>
        <dbReference type="ARBA" id="ARBA00038502"/>
    </source>
</evidence>
<dbReference type="EMBL" id="JAFNAA010000008">
    <property type="protein sequence ID" value="MBO1108366.1"/>
    <property type="molecule type" value="Genomic_DNA"/>
</dbReference>
<dbReference type="RefSeq" id="WP_010861949.1">
    <property type="nucleotide sequence ID" value="NZ_CP050969.1"/>
</dbReference>
<evidence type="ECO:0000313" key="8">
    <source>
        <dbReference type="Proteomes" id="UP000664658"/>
    </source>
</evidence>
<dbReference type="Pfam" id="PF13302">
    <property type="entry name" value="Acetyltransf_3"/>
    <property type="match status" value="1"/>
</dbReference>
<dbReference type="FunFam" id="3.40.630.30:FF:000005">
    <property type="entry name" value="Ribosomal protein alanine acetyltransferase"/>
    <property type="match status" value="1"/>
</dbReference>
<comment type="catalytic activity">
    <reaction evidence="5">
        <text>N-terminal L-alanyl-[ribosomal protein uS5] + acetyl-CoA = N-terminal N(alpha)-acetyl-L-alanyl-[ribosomal protein uS5] + CoA + H(+)</text>
        <dbReference type="Rhea" id="RHEA:43752"/>
        <dbReference type="Rhea" id="RHEA-COMP:10672"/>
        <dbReference type="Rhea" id="RHEA-COMP:10673"/>
        <dbReference type="ChEBI" id="CHEBI:15378"/>
        <dbReference type="ChEBI" id="CHEBI:57287"/>
        <dbReference type="ChEBI" id="CHEBI:57288"/>
        <dbReference type="ChEBI" id="CHEBI:64718"/>
        <dbReference type="ChEBI" id="CHEBI:83683"/>
        <dbReference type="EC" id="2.3.1.267"/>
    </reaction>
</comment>
<evidence type="ECO:0000256" key="6">
    <source>
        <dbReference type="ARBA" id="ARBA00074015"/>
    </source>
</evidence>
<dbReference type="EC" id="2.3.1.267" evidence="4"/>
<keyword evidence="1 7" id="KW-0808">Transferase</keyword>
<dbReference type="InterPro" id="IPR016181">
    <property type="entry name" value="Acyl_CoA_acyltransferase"/>
</dbReference>
<dbReference type="NCBIfam" id="NF008072">
    <property type="entry name" value="PRK10809.1"/>
    <property type="match status" value="1"/>
</dbReference>
<evidence type="ECO:0000256" key="2">
    <source>
        <dbReference type="ARBA" id="ARBA00023315"/>
    </source>
</evidence>